<dbReference type="AlphaFoldDB" id="A0A7C3ICM9"/>
<accession>A0A7C3ICM9</accession>
<gene>
    <name evidence="2" type="ORF">ENP94_04190</name>
    <name evidence="3" type="ORF">ENS16_05555</name>
</gene>
<dbReference type="Pfam" id="PF00908">
    <property type="entry name" value="dTDP_sugar_isom"/>
    <property type="match status" value="1"/>
</dbReference>
<sequence>MRPRFQELEISGVWLAGLVVHSDSRGWLAEVFRQDWFDSGSGPMHQPVMGYVSETLPGVVRGPHEHRFQTDLFVFAGPSDFLVVLWDNRAGSATAGRRIELRLGETSPGILLVPPGVVHGYKNVGRVAGRVLNFPDRLYRGAGGGEEVDEVRYEGCTDSPFRI</sequence>
<dbReference type="EMBL" id="DSLG01000004">
    <property type="protein sequence ID" value="HEA87193.1"/>
    <property type="molecule type" value="Genomic_DNA"/>
</dbReference>
<evidence type="ECO:0000256" key="1">
    <source>
        <dbReference type="PIRSR" id="PIRSR600888-3"/>
    </source>
</evidence>
<dbReference type="GO" id="GO:0000271">
    <property type="term" value="P:polysaccharide biosynthetic process"/>
    <property type="evidence" value="ECO:0007669"/>
    <property type="project" value="TreeGrafter"/>
</dbReference>
<name>A0A7C3ICM9_UNCW3</name>
<reference evidence="3" key="1">
    <citation type="journal article" date="2020" name="mSystems">
        <title>Genome- and Community-Level Interaction Insights into Carbon Utilization and Element Cycling Functions of Hydrothermarchaeota in Hydrothermal Sediment.</title>
        <authorList>
            <person name="Zhou Z."/>
            <person name="Liu Y."/>
            <person name="Xu W."/>
            <person name="Pan J."/>
            <person name="Luo Z.H."/>
            <person name="Li M."/>
        </authorList>
    </citation>
    <scope>NUCLEOTIDE SEQUENCE [LARGE SCALE GENOMIC DNA]</scope>
    <source>
        <strain evidence="2">SpSt-265</strain>
        <strain evidence="3">SpSt-465</strain>
    </source>
</reference>
<comment type="caution">
    <text evidence="3">The sequence shown here is derived from an EMBL/GenBank/DDBJ whole genome shotgun (WGS) entry which is preliminary data.</text>
</comment>
<dbReference type="InterPro" id="IPR011051">
    <property type="entry name" value="RmlC_Cupin_sf"/>
</dbReference>
<dbReference type="GO" id="GO:0005829">
    <property type="term" value="C:cytosol"/>
    <property type="evidence" value="ECO:0007669"/>
    <property type="project" value="TreeGrafter"/>
</dbReference>
<dbReference type="PANTHER" id="PTHR21047:SF2">
    <property type="entry name" value="THYMIDINE DIPHOSPHO-4-KETO-RHAMNOSE 3,5-EPIMERASE"/>
    <property type="match status" value="1"/>
</dbReference>
<evidence type="ECO:0000313" key="3">
    <source>
        <dbReference type="EMBL" id="HFJ54137.1"/>
    </source>
</evidence>
<dbReference type="GO" id="GO:0019305">
    <property type="term" value="P:dTDP-rhamnose biosynthetic process"/>
    <property type="evidence" value="ECO:0007669"/>
    <property type="project" value="TreeGrafter"/>
</dbReference>
<dbReference type="SUPFAM" id="SSF51182">
    <property type="entry name" value="RmlC-like cupins"/>
    <property type="match status" value="1"/>
</dbReference>
<dbReference type="InterPro" id="IPR014710">
    <property type="entry name" value="RmlC-like_jellyroll"/>
</dbReference>
<proteinExistence type="predicted"/>
<dbReference type="InterPro" id="IPR000888">
    <property type="entry name" value="RmlC-like"/>
</dbReference>
<dbReference type="GO" id="GO:0008830">
    <property type="term" value="F:dTDP-4-dehydrorhamnose 3,5-epimerase activity"/>
    <property type="evidence" value="ECO:0007669"/>
    <property type="project" value="InterPro"/>
</dbReference>
<protein>
    <submittedName>
        <fullName evidence="3">dTDP-4-dehydrorhamnose 3,5-epimerase</fullName>
    </submittedName>
</protein>
<dbReference type="PANTHER" id="PTHR21047">
    <property type="entry name" value="DTDP-6-DEOXY-D-GLUCOSE-3,5 EPIMERASE"/>
    <property type="match status" value="1"/>
</dbReference>
<dbReference type="EMBL" id="DSTU01000007">
    <property type="protein sequence ID" value="HFJ54137.1"/>
    <property type="molecule type" value="Genomic_DNA"/>
</dbReference>
<evidence type="ECO:0000313" key="2">
    <source>
        <dbReference type="EMBL" id="HEA87193.1"/>
    </source>
</evidence>
<dbReference type="Gene3D" id="2.60.120.10">
    <property type="entry name" value="Jelly Rolls"/>
    <property type="match status" value="1"/>
</dbReference>
<organism evidence="3">
    <name type="scientific">candidate division WOR-3 bacterium</name>
    <dbReference type="NCBI Taxonomy" id="2052148"/>
    <lineage>
        <taxon>Bacteria</taxon>
        <taxon>Bacteria division WOR-3</taxon>
    </lineage>
</organism>
<feature type="site" description="Participates in a stacking interaction with the thymidine ring of dTDP-4-oxo-6-deoxyglucose" evidence="1">
    <location>
        <position position="139"/>
    </location>
</feature>